<dbReference type="InterPro" id="IPR019533">
    <property type="entry name" value="Peptidase_S26"/>
</dbReference>
<dbReference type="PANTHER" id="PTHR43390">
    <property type="entry name" value="SIGNAL PEPTIDASE I"/>
    <property type="match status" value="1"/>
</dbReference>
<accession>A0A4R0GHI2</accession>
<evidence type="ECO:0000313" key="8">
    <source>
        <dbReference type="EMBL" id="TCB96820.1"/>
    </source>
</evidence>
<proteinExistence type="inferred from homology"/>
<evidence type="ECO:0000256" key="6">
    <source>
        <dbReference type="PIRSR" id="PIRSR600223-1"/>
    </source>
</evidence>
<evidence type="ECO:0000256" key="4">
    <source>
        <dbReference type="ARBA" id="ARBA00013208"/>
    </source>
</evidence>
<dbReference type="PROSITE" id="PS00761">
    <property type="entry name" value="SPASE_I_3"/>
    <property type="match status" value="1"/>
</dbReference>
<dbReference type="CDD" id="cd06530">
    <property type="entry name" value="S26_SPase_I"/>
    <property type="match status" value="1"/>
</dbReference>
<dbReference type="RefSeq" id="WP_131304133.1">
    <property type="nucleotide sequence ID" value="NZ_SJJR01000008.1"/>
</dbReference>
<reference evidence="8 9" key="1">
    <citation type="submission" date="2019-02" db="EMBL/GenBank/DDBJ databases">
        <title>Jishengella sp. nov., isolated from a root of Zingiber montanum.</title>
        <authorList>
            <person name="Kuncharoen N."/>
            <person name="Kudo T."/>
            <person name="Masahiro Y."/>
            <person name="Ohkuma M."/>
            <person name="Tanasupawat S."/>
        </authorList>
    </citation>
    <scope>NUCLEOTIDE SEQUENCE [LARGE SCALE GENOMIC DNA]</scope>
    <source>
        <strain evidence="8 9">PLAI 1-1</strain>
    </source>
</reference>
<feature type="active site" evidence="6">
    <location>
        <position position="104"/>
    </location>
</feature>
<dbReference type="GO" id="GO:0005886">
    <property type="term" value="C:plasma membrane"/>
    <property type="evidence" value="ECO:0007669"/>
    <property type="project" value="UniProtKB-SubCell"/>
</dbReference>
<evidence type="ECO:0000256" key="1">
    <source>
        <dbReference type="ARBA" id="ARBA00000677"/>
    </source>
</evidence>
<dbReference type="InterPro" id="IPR036286">
    <property type="entry name" value="LexA/Signal_pep-like_sf"/>
</dbReference>
<dbReference type="PANTHER" id="PTHR43390:SF1">
    <property type="entry name" value="CHLOROPLAST PROCESSING PEPTIDASE"/>
    <property type="match status" value="1"/>
</dbReference>
<comment type="catalytic activity">
    <reaction evidence="1">
        <text>Cleavage of hydrophobic, N-terminal signal or leader sequences from secreted and periplasmic proteins.</text>
        <dbReference type="EC" id="3.4.21.89"/>
    </reaction>
</comment>
<keyword evidence="9" id="KW-1185">Reference proteome</keyword>
<protein>
    <recommendedName>
        <fullName evidence="4">signal peptidase I</fullName>
        <ecNumber evidence="4">3.4.21.89</ecNumber>
    </recommendedName>
</protein>
<comment type="subcellular location">
    <subcellularLocation>
        <location evidence="2">Cell membrane</location>
        <topology evidence="2">Single-pass type II membrane protein</topology>
    </subcellularLocation>
</comment>
<feature type="domain" description="Peptidase S26" evidence="7">
    <location>
        <begin position="25"/>
        <end position="114"/>
    </location>
</feature>
<comment type="caution">
    <text evidence="8">The sequence shown here is derived from an EMBL/GenBank/DDBJ whole genome shotgun (WGS) entry which is preliminary data.</text>
</comment>
<evidence type="ECO:0000313" key="9">
    <source>
        <dbReference type="Proteomes" id="UP000292274"/>
    </source>
</evidence>
<evidence type="ECO:0000256" key="5">
    <source>
        <dbReference type="ARBA" id="ARBA00022801"/>
    </source>
</evidence>
<keyword evidence="5" id="KW-0378">Hydrolase</keyword>
<dbReference type="Proteomes" id="UP000292274">
    <property type="component" value="Unassembled WGS sequence"/>
</dbReference>
<dbReference type="EC" id="3.4.21.89" evidence="4"/>
<evidence type="ECO:0000256" key="2">
    <source>
        <dbReference type="ARBA" id="ARBA00004401"/>
    </source>
</evidence>
<gene>
    <name evidence="8" type="ORF">E0H26_14510</name>
</gene>
<dbReference type="GO" id="GO:0006465">
    <property type="term" value="P:signal peptide processing"/>
    <property type="evidence" value="ECO:0007669"/>
    <property type="project" value="InterPro"/>
</dbReference>
<dbReference type="EMBL" id="SJJR01000008">
    <property type="protein sequence ID" value="TCB96820.1"/>
    <property type="molecule type" value="Genomic_DNA"/>
</dbReference>
<sequence length="178" mass="19001">MSTGFGLLTLLLGVPLPVVLCSSAAVVVAGIVAVRRGLAVVTVRGQSMWPTYGDGDRVLVRRGRAPRPGQVVVLERPDVHGWLRPPMPPTAGPSAVADRQWMIKRVVAVPGDPVPWDLLPALSGNPSGRVPAGQFVVVGDNLARSWDSRLIGYVPAHRLLGRVRCRLGSSGNTQRPWS</sequence>
<feature type="domain" description="Peptidase S26" evidence="7">
    <location>
        <begin position="128"/>
        <end position="166"/>
    </location>
</feature>
<dbReference type="SUPFAM" id="SSF51306">
    <property type="entry name" value="LexA/Signal peptidase"/>
    <property type="match status" value="1"/>
</dbReference>
<dbReference type="GO" id="GO:0004252">
    <property type="term" value="F:serine-type endopeptidase activity"/>
    <property type="evidence" value="ECO:0007669"/>
    <property type="project" value="InterPro"/>
</dbReference>
<feature type="active site" evidence="6">
    <location>
        <position position="47"/>
    </location>
</feature>
<name>A0A4R0GHI2_9ACTN</name>
<dbReference type="PRINTS" id="PR00727">
    <property type="entry name" value="LEADERPTASE"/>
</dbReference>
<dbReference type="Pfam" id="PF10502">
    <property type="entry name" value="Peptidase_S26"/>
    <property type="match status" value="2"/>
</dbReference>
<comment type="similarity">
    <text evidence="3">Belongs to the peptidase S26 family.</text>
</comment>
<dbReference type="OrthoDB" id="5518017at2"/>
<evidence type="ECO:0000259" key="7">
    <source>
        <dbReference type="Pfam" id="PF10502"/>
    </source>
</evidence>
<organism evidence="8 9">
    <name type="scientific">Micromonospora zingiberis</name>
    <dbReference type="NCBI Taxonomy" id="2053011"/>
    <lineage>
        <taxon>Bacteria</taxon>
        <taxon>Bacillati</taxon>
        <taxon>Actinomycetota</taxon>
        <taxon>Actinomycetes</taxon>
        <taxon>Micromonosporales</taxon>
        <taxon>Micromonosporaceae</taxon>
        <taxon>Micromonospora</taxon>
    </lineage>
</organism>
<dbReference type="InterPro" id="IPR000223">
    <property type="entry name" value="Pept_S26A_signal_pept_1"/>
</dbReference>
<dbReference type="GO" id="GO:0009003">
    <property type="term" value="F:signal peptidase activity"/>
    <property type="evidence" value="ECO:0007669"/>
    <property type="project" value="UniProtKB-EC"/>
</dbReference>
<evidence type="ECO:0000256" key="3">
    <source>
        <dbReference type="ARBA" id="ARBA00009370"/>
    </source>
</evidence>
<dbReference type="InterPro" id="IPR019758">
    <property type="entry name" value="Pept_S26A_signal_pept_1_CS"/>
</dbReference>
<dbReference type="AlphaFoldDB" id="A0A4R0GHI2"/>
<dbReference type="Gene3D" id="2.10.109.10">
    <property type="entry name" value="Umud Fragment, subunit A"/>
    <property type="match status" value="1"/>
</dbReference>